<dbReference type="GO" id="GO:0009267">
    <property type="term" value="P:cellular response to starvation"/>
    <property type="evidence" value="ECO:0007669"/>
    <property type="project" value="TreeGrafter"/>
</dbReference>
<dbReference type="InterPro" id="IPR015943">
    <property type="entry name" value="WD40/YVTN_repeat-like_dom_sf"/>
</dbReference>
<dbReference type="SMART" id="SM01302">
    <property type="entry name" value="Raptor_N"/>
    <property type="match status" value="1"/>
</dbReference>
<keyword evidence="7" id="KW-1185">Reference proteome</keyword>
<dbReference type="Pfam" id="PF14538">
    <property type="entry name" value="Raptor_N"/>
    <property type="match status" value="1"/>
</dbReference>
<dbReference type="InterPro" id="IPR004083">
    <property type="entry name" value="Raptor"/>
</dbReference>
<evidence type="ECO:0000313" key="6">
    <source>
        <dbReference type="EMBL" id="WVW83973.1"/>
    </source>
</evidence>
<evidence type="ECO:0000256" key="1">
    <source>
        <dbReference type="ARBA" id="ARBA00022574"/>
    </source>
</evidence>
<dbReference type="InterPro" id="IPR036322">
    <property type="entry name" value="WD40_repeat_dom_sf"/>
</dbReference>
<keyword evidence="1" id="KW-0853">WD repeat</keyword>
<evidence type="ECO:0000313" key="7">
    <source>
        <dbReference type="Proteomes" id="UP000092730"/>
    </source>
</evidence>
<dbReference type="STRING" id="1296100.A0A1B9G2R2"/>
<dbReference type="GO" id="GO:0031929">
    <property type="term" value="P:TOR signaling"/>
    <property type="evidence" value="ECO:0007669"/>
    <property type="project" value="InterPro"/>
</dbReference>
<dbReference type="InterPro" id="IPR016024">
    <property type="entry name" value="ARM-type_fold"/>
</dbReference>
<evidence type="ECO:0000313" key="5">
    <source>
        <dbReference type="EMBL" id="OCF25306.1"/>
    </source>
</evidence>
<feature type="compositionally biased region" description="Polar residues" evidence="3">
    <location>
        <begin position="7"/>
        <end position="28"/>
    </location>
</feature>
<dbReference type="SUPFAM" id="SSF50978">
    <property type="entry name" value="WD40 repeat-like"/>
    <property type="match status" value="1"/>
</dbReference>
<protein>
    <recommendedName>
        <fullName evidence="4">Raptor N-terminal CASPase-like domain-containing protein</fullName>
    </recommendedName>
</protein>
<reference evidence="5" key="1">
    <citation type="submission" date="2013-07" db="EMBL/GenBank/DDBJ databases">
        <title>The Genome Sequence of Cryptococcus bestiolae CBS10118.</title>
        <authorList>
            <consortium name="The Broad Institute Genome Sequencing Platform"/>
            <person name="Cuomo C."/>
            <person name="Litvintseva A."/>
            <person name="Chen Y."/>
            <person name="Heitman J."/>
            <person name="Sun S."/>
            <person name="Springer D."/>
            <person name="Dromer F."/>
            <person name="Young S.K."/>
            <person name="Zeng Q."/>
            <person name="Gargeya S."/>
            <person name="Fitzgerald M."/>
            <person name="Abouelleil A."/>
            <person name="Alvarado L."/>
            <person name="Berlin A.M."/>
            <person name="Chapman S.B."/>
            <person name="Dewar J."/>
            <person name="Goldberg J."/>
            <person name="Griggs A."/>
            <person name="Gujja S."/>
            <person name="Hansen M."/>
            <person name="Howarth C."/>
            <person name="Imamovic A."/>
            <person name="Larimer J."/>
            <person name="McCowan C."/>
            <person name="Murphy C."/>
            <person name="Pearson M."/>
            <person name="Priest M."/>
            <person name="Roberts A."/>
            <person name="Saif S."/>
            <person name="Shea T."/>
            <person name="Sykes S."/>
            <person name="Wortman J."/>
            <person name="Nusbaum C."/>
            <person name="Birren B."/>
        </authorList>
    </citation>
    <scope>NUCLEOTIDE SEQUENCE [LARGE SCALE GENOMIC DNA]</scope>
    <source>
        <strain evidence="5">CBS 10118</strain>
    </source>
</reference>
<dbReference type="GO" id="GO:0030307">
    <property type="term" value="P:positive regulation of cell growth"/>
    <property type="evidence" value="ECO:0007669"/>
    <property type="project" value="TreeGrafter"/>
</dbReference>
<evidence type="ECO:0000256" key="2">
    <source>
        <dbReference type="ARBA" id="ARBA00022737"/>
    </source>
</evidence>
<dbReference type="EMBL" id="KI894021">
    <property type="protein sequence ID" value="OCF25306.1"/>
    <property type="molecule type" value="Genomic_DNA"/>
</dbReference>
<dbReference type="InterPro" id="IPR029347">
    <property type="entry name" value="Raptor_N"/>
</dbReference>
<dbReference type="Proteomes" id="UP000092730">
    <property type="component" value="Chromosome 4"/>
</dbReference>
<feature type="region of interest" description="Disordered" evidence="3">
    <location>
        <begin position="1"/>
        <end position="28"/>
    </location>
</feature>
<dbReference type="InterPro" id="IPR011989">
    <property type="entry name" value="ARM-like"/>
</dbReference>
<dbReference type="GO" id="GO:0031931">
    <property type="term" value="C:TORC1 complex"/>
    <property type="evidence" value="ECO:0007669"/>
    <property type="project" value="InterPro"/>
</dbReference>
<evidence type="ECO:0000259" key="4">
    <source>
        <dbReference type="SMART" id="SM01302"/>
    </source>
</evidence>
<dbReference type="GeneID" id="30209519"/>
<dbReference type="Gene3D" id="2.130.10.10">
    <property type="entry name" value="YVTN repeat-like/Quinoprotein amine dehydrogenase"/>
    <property type="match status" value="1"/>
</dbReference>
<dbReference type="VEuPathDB" id="FungiDB:I302_05120"/>
<evidence type="ECO:0000256" key="3">
    <source>
        <dbReference type="SAM" id="MobiDB-lite"/>
    </source>
</evidence>
<accession>A0A1B9G2R2</accession>
<dbReference type="SUPFAM" id="SSF48371">
    <property type="entry name" value="ARM repeat"/>
    <property type="match status" value="1"/>
</dbReference>
<dbReference type="Gene3D" id="1.25.10.10">
    <property type="entry name" value="Leucine-rich Repeat Variant"/>
    <property type="match status" value="1"/>
</dbReference>
<dbReference type="PANTHER" id="PTHR12848:SF16">
    <property type="entry name" value="REGULATORY-ASSOCIATED PROTEIN OF MTOR"/>
    <property type="match status" value="1"/>
</dbReference>
<sequence length="1404" mass="156064">MSHHQRNISLTAQPHPQAQGYPNQSMRSDRSLVSSGWITTNASSWASTRGLSGTIGPDRPPLAWVGVRHQVREEGEIRGVGGVVGEDETRSGGAGHCSQAVLITCLHLSHEMGLRDVGQYAWTTPMIKDPMGSMMKIMKQYSQQVRGLSKHSTLDCRTAPDPSKLVIQHHLQRARQQAAQNNYVAVIYNGHGIQEPPTEQGELWCYDRGFDECLQNGGGPSEYIPIMLFDVLAWAGSSTCYVWDVSFSGRFIKAAQIEAEEIDNQYKSAAAQNPQIAEIHPAVYARRQIHFASCGPNQTIPRINGMPDDLFTACLTNPLRIALLYHNLQTFPLTKGDGSSYIPKHSEYMVLLWENMSITLKDRLSYELLSIIHTIAWQTLNGMEYQKLFGKSGDLVNNLSSGFILSQRVLSSYRVNPESIPTIPSSTGHTLWTTWDLILDNLFEQLPKYFDEGNIDHSWGKNLKLVSFMQDQLESITTATTTTYINVDDSTENGSGTWMTPSLSRLPIICAAAMTKQFRHQACQALDSCLRVLDIRGLSHAVQGGALDVAAKLLAQEDPEIKNALISIWSSLVRYDTAVLALAREGLTSERLTDVPSVKFFLDAMKENLVKDVVEENILEEEERISLIIQTAAVLSTIANFVSGRQAPRFVLKTLSMSGIMLKADRELMKQWGALLIAEVLGSLDQPNEQVDLGQDRGLIEGLKGDLIQMVGSGMVETRATAIYALARWIPSSERGKERERLEAELKPSLEIVEILLKHSDDEGSPLVRRELARLFIRIVEVADGYRDLAIWISILQSGLKVVESLKEEVEQAIVDVGRDLGITEDQLGMMKVLQRVYEATKRFGDDPDLQVQKIVSRPLEGIMKSLCKKGDKEDEKWKVVSKLVLGNEESGSQWTEDLLRTAMSANDRILEKWRRFDRAKGDMPERKDQDKIRLEKKLNNELFDRTKLVLQSYLAAGRRPDPMPDKVMTSQGGSSRERTWTMRHRVLEDSLVVAEQQVGLPWKWAIKDISTPDPWTNMTFHSFHSTVMSCNRSHDLLLWDWSTSRKTGHVHLNLPQSSAITSARFVNELHEQIVILAEITNGDVHILAGPQDPSMIKPISNFRALDLTSSRINTDVEYPRRLITTWYRSSGLLCVGGYSDKINVWDCPAERCVQSLETESTVPITTLITEPVSGNLIFAGLSNGQIKLYDLRQSRKKALISWRGDCFNASSQSEGASDIGKSTSTDKAMLKIGVVLGESKNISSACANGMINTYDLRALSSPIQSILSHPNGISYASFQAHSGLLSTISNLHPPAINPNSEIVTDLSNLTLSSGRPSATFSLHRTSLGSLTSVTSELISFGAQSPETLNSKYYRPYTVIHPLRPFLGIGFGHTYSLRGCGVGKGDDTDSGSYSFIRAQATNMI</sequence>
<reference evidence="5" key="3">
    <citation type="submission" date="2014-01" db="EMBL/GenBank/DDBJ databases">
        <title>Evolution of pathogenesis and genome organization in the Tremellales.</title>
        <authorList>
            <person name="Cuomo C."/>
            <person name="Litvintseva A."/>
            <person name="Heitman J."/>
            <person name="Chen Y."/>
            <person name="Sun S."/>
            <person name="Springer D."/>
            <person name="Dromer F."/>
            <person name="Young S."/>
            <person name="Zeng Q."/>
            <person name="Chapman S."/>
            <person name="Gujja S."/>
            <person name="Saif S."/>
            <person name="Birren B."/>
        </authorList>
    </citation>
    <scope>NUCLEOTIDE SEQUENCE</scope>
    <source>
        <strain evidence="5">CBS 10118</strain>
    </source>
</reference>
<dbReference type="GO" id="GO:0005737">
    <property type="term" value="C:cytoplasm"/>
    <property type="evidence" value="ECO:0007669"/>
    <property type="project" value="TreeGrafter"/>
</dbReference>
<dbReference type="GO" id="GO:0071230">
    <property type="term" value="P:cellular response to amino acid stimulus"/>
    <property type="evidence" value="ECO:0007669"/>
    <property type="project" value="TreeGrafter"/>
</dbReference>
<dbReference type="Gene3D" id="3.40.50.1460">
    <property type="match status" value="1"/>
</dbReference>
<dbReference type="PANTHER" id="PTHR12848">
    <property type="entry name" value="REGULATORY-ASSOCIATED PROTEIN OF MTOR"/>
    <property type="match status" value="1"/>
</dbReference>
<name>A0A1B9G2R2_9TREE</name>
<dbReference type="OrthoDB" id="10262360at2759"/>
<dbReference type="GO" id="GO:0030674">
    <property type="term" value="F:protein-macromolecule adaptor activity"/>
    <property type="evidence" value="ECO:0007669"/>
    <property type="project" value="TreeGrafter"/>
</dbReference>
<dbReference type="EMBL" id="CP144544">
    <property type="protein sequence ID" value="WVW83973.1"/>
    <property type="molecule type" value="Genomic_DNA"/>
</dbReference>
<proteinExistence type="predicted"/>
<dbReference type="KEGG" id="kbi:30209519"/>
<keyword evidence="2" id="KW-0677">Repeat</keyword>
<feature type="domain" description="Raptor N-terminal CASPase-like" evidence="4">
    <location>
        <begin position="94"/>
        <end position="256"/>
    </location>
</feature>
<reference evidence="6" key="4">
    <citation type="submission" date="2024-02" db="EMBL/GenBank/DDBJ databases">
        <title>Comparative genomics of Cryptococcus and Kwoniella reveals pathogenesis evolution and contrasting modes of karyotype evolution via chromosome fusion or intercentromeric recombination.</title>
        <authorList>
            <person name="Coelho M.A."/>
            <person name="David-Palma M."/>
            <person name="Shea T."/>
            <person name="Bowers K."/>
            <person name="McGinley-Smith S."/>
            <person name="Mohammad A.W."/>
            <person name="Gnirke A."/>
            <person name="Yurkov A.M."/>
            <person name="Nowrousian M."/>
            <person name="Sun S."/>
            <person name="Cuomo C.A."/>
            <person name="Heitman J."/>
        </authorList>
    </citation>
    <scope>NUCLEOTIDE SEQUENCE</scope>
    <source>
        <strain evidence="6">CBS 10118</strain>
    </source>
</reference>
<reference evidence="6" key="2">
    <citation type="submission" date="2013-07" db="EMBL/GenBank/DDBJ databases">
        <authorList>
            <consortium name="The Broad Institute Genome Sequencing Platform"/>
            <person name="Cuomo C."/>
            <person name="Litvintseva A."/>
            <person name="Chen Y."/>
            <person name="Heitman J."/>
            <person name="Sun S."/>
            <person name="Springer D."/>
            <person name="Dromer F."/>
            <person name="Young S.K."/>
            <person name="Zeng Q."/>
            <person name="Gargeya S."/>
            <person name="Fitzgerald M."/>
            <person name="Abouelleil A."/>
            <person name="Alvarado L."/>
            <person name="Berlin A.M."/>
            <person name="Chapman S.B."/>
            <person name="Dewar J."/>
            <person name="Goldberg J."/>
            <person name="Griggs A."/>
            <person name="Gujja S."/>
            <person name="Hansen M."/>
            <person name="Howarth C."/>
            <person name="Imamovic A."/>
            <person name="Larimer J."/>
            <person name="McCowan C."/>
            <person name="Murphy C."/>
            <person name="Pearson M."/>
            <person name="Priest M."/>
            <person name="Roberts A."/>
            <person name="Saif S."/>
            <person name="Shea T."/>
            <person name="Sykes S."/>
            <person name="Wortman J."/>
            <person name="Nusbaum C."/>
            <person name="Birren B."/>
        </authorList>
    </citation>
    <scope>NUCLEOTIDE SEQUENCE</scope>
    <source>
        <strain evidence="6">CBS 10118</strain>
    </source>
</reference>
<dbReference type="GO" id="GO:0010506">
    <property type="term" value="P:regulation of autophagy"/>
    <property type="evidence" value="ECO:0007669"/>
    <property type="project" value="TreeGrafter"/>
</dbReference>
<organism evidence="5">
    <name type="scientific">Kwoniella bestiolae CBS 10118</name>
    <dbReference type="NCBI Taxonomy" id="1296100"/>
    <lineage>
        <taxon>Eukaryota</taxon>
        <taxon>Fungi</taxon>
        <taxon>Dikarya</taxon>
        <taxon>Basidiomycota</taxon>
        <taxon>Agaricomycotina</taxon>
        <taxon>Tremellomycetes</taxon>
        <taxon>Tremellales</taxon>
        <taxon>Cryptococcaceae</taxon>
        <taxon>Kwoniella</taxon>
    </lineage>
</organism>
<dbReference type="PRINTS" id="PR01547">
    <property type="entry name" value="YEAST176DUF"/>
</dbReference>
<dbReference type="RefSeq" id="XP_019046376.1">
    <property type="nucleotide sequence ID" value="XM_019191746.1"/>
</dbReference>
<gene>
    <name evidence="5" type="ORF">I302_05120</name>
    <name evidence="6" type="ORF">I302_105996</name>
</gene>